<feature type="compositionally biased region" description="Polar residues" evidence="1">
    <location>
        <begin position="83"/>
        <end position="92"/>
    </location>
</feature>
<sequence>MLLLLGVLNVVFWPMYLLGCGKIRRWRQKKKESKQKPSTKKQQPSLIPVTPHPQQLKTPEDVKPDQTPMRAGTGTPGTASVRLRNSSSRNQASSCRFVHPKIKLVRDNKMMWYKWRR</sequence>
<organism evidence="2 3">
    <name type="scientific">Ditylenchus dipsaci</name>
    <dbReference type="NCBI Taxonomy" id="166011"/>
    <lineage>
        <taxon>Eukaryota</taxon>
        <taxon>Metazoa</taxon>
        <taxon>Ecdysozoa</taxon>
        <taxon>Nematoda</taxon>
        <taxon>Chromadorea</taxon>
        <taxon>Rhabditida</taxon>
        <taxon>Tylenchina</taxon>
        <taxon>Tylenchomorpha</taxon>
        <taxon>Sphaerularioidea</taxon>
        <taxon>Anguinidae</taxon>
        <taxon>Anguininae</taxon>
        <taxon>Ditylenchus</taxon>
    </lineage>
</organism>
<proteinExistence type="predicted"/>
<keyword evidence="2" id="KW-1185">Reference proteome</keyword>
<dbReference type="WBParaSite" id="jg7088">
    <property type="protein sequence ID" value="jg7088"/>
    <property type="gene ID" value="jg7088"/>
</dbReference>
<feature type="region of interest" description="Disordered" evidence="1">
    <location>
        <begin position="27"/>
        <end position="92"/>
    </location>
</feature>
<dbReference type="AlphaFoldDB" id="A0A915EJX3"/>
<feature type="compositionally biased region" description="Basic residues" evidence="1">
    <location>
        <begin position="27"/>
        <end position="39"/>
    </location>
</feature>
<protein>
    <submittedName>
        <fullName evidence="3">Uncharacterized protein</fullName>
    </submittedName>
</protein>
<evidence type="ECO:0000313" key="3">
    <source>
        <dbReference type="WBParaSite" id="jg7088"/>
    </source>
</evidence>
<name>A0A915EJX3_9BILA</name>
<accession>A0A915EJX3</accession>
<dbReference type="Proteomes" id="UP000887574">
    <property type="component" value="Unplaced"/>
</dbReference>
<reference evidence="3" key="1">
    <citation type="submission" date="2022-11" db="UniProtKB">
        <authorList>
            <consortium name="WormBaseParasite"/>
        </authorList>
    </citation>
    <scope>IDENTIFICATION</scope>
</reference>
<evidence type="ECO:0000313" key="2">
    <source>
        <dbReference type="Proteomes" id="UP000887574"/>
    </source>
</evidence>
<evidence type="ECO:0000256" key="1">
    <source>
        <dbReference type="SAM" id="MobiDB-lite"/>
    </source>
</evidence>